<feature type="domain" description="Cadherin" evidence="15">
    <location>
        <begin position="1682"/>
        <end position="1774"/>
    </location>
</feature>
<feature type="region of interest" description="Disordered" evidence="13">
    <location>
        <begin position="2604"/>
        <end position="2667"/>
    </location>
</feature>
<dbReference type="SUPFAM" id="SSF49313">
    <property type="entry name" value="Cadherin-like"/>
    <property type="match status" value="20"/>
</dbReference>
<organism evidence="16">
    <name type="scientific">Timema tahoe</name>
    <dbReference type="NCBI Taxonomy" id="61484"/>
    <lineage>
        <taxon>Eukaryota</taxon>
        <taxon>Metazoa</taxon>
        <taxon>Ecdysozoa</taxon>
        <taxon>Arthropoda</taxon>
        <taxon>Hexapoda</taxon>
        <taxon>Insecta</taxon>
        <taxon>Pterygota</taxon>
        <taxon>Neoptera</taxon>
        <taxon>Polyneoptera</taxon>
        <taxon>Phasmatodea</taxon>
        <taxon>Timematodea</taxon>
        <taxon>Timematoidea</taxon>
        <taxon>Timematidae</taxon>
        <taxon>Timema</taxon>
    </lineage>
</organism>
<dbReference type="FunFam" id="2.60.40.60:FF:000353">
    <property type="entry name" value="Dachsous, isoform B"/>
    <property type="match status" value="1"/>
</dbReference>
<keyword evidence="11" id="KW-0325">Glycoprotein</keyword>
<feature type="domain" description="Cadherin" evidence="15">
    <location>
        <begin position="794"/>
        <end position="897"/>
    </location>
</feature>
<feature type="domain" description="Cadherin" evidence="15">
    <location>
        <begin position="348"/>
        <end position="450"/>
    </location>
</feature>
<feature type="compositionally biased region" description="Acidic residues" evidence="13">
    <location>
        <begin position="2348"/>
        <end position="2357"/>
    </location>
</feature>
<evidence type="ECO:0000256" key="7">
    <source>
        <dbReference type="ARBA" id="ARBA00022889"/>
    </source>
</evidence>
<feature type="domain" description="Cadherin" evidence="15">
    <location>
        <begin position="560"/>
        <end position="682"/>
    </location>
</feature>
<evidence type="ECO:0000256" key="3">
    <source>
        <dbReference type="ARBA" id="ARBA00022692"/>
    </source>
</evidence>
<dbReference type="GO" id="GO:0005509">
    <property type="term" value="F:calcium ion binding"/>
    <property type="evidence" value="ECO:0007669"/>
    <property type="project" value="UniProtKB-UniRule"/>
</dbReference>
<evidence type="ECO:0000256" key="5">
    <source>
        <dbReference type="ARBA" id="ARBA00022737"/>
    </source>
</evidence>
<name>A0A7R9IAV2_9NEOP</name>
<dbReference type="CDD" id="cd11304">
    <property type="entry name" value="Cadherin_repeat"/>
    <property type="match status" value="20"/>
</dbReference>
<sequence>MYQYIKRQFIISVSGLRSSVRYSIYSGDPEGLFSIDLISGNLRTASLLDHETRQSVLLNVLATSGDPPSYGHAQVSQQTFMNCHTVPWRGLSPGSYSQHATACTVISLVIIVIEDVNDNGPEFDSSSVRISVPENAELGIPLYAAHARDKDSGRNGAVRYKLASSPGTEGLFVIDPRQGHITLSRPLDYETTQRHSLVLTASDSGDPPRSANLTVLVEVQDVNDNPPVFERMEYSISVLESLPLNSQVIQVTAVDLDTGNNARLTYRLFPSDNLTVALTSRDDEKNQEVFGVFPNSGWLYLRRALDRESRDRYVVRVIASDNGSPSGSATARVVVTVLDANDNDPKFSQDSYEFWVEENRVRGTTVGQVKATDPDLESNGALRYSIIPSNSSFQINPNTGEISTHTPLDRELRPQHELVVEARDQGSPQRSSRVAVRIKVSDVNDNAPDLVDPREDVVSVREEQPPGTEVVRVRAVDRDLGENASVKYSLLKGRDSDGHGVFTVDALSGVVRTTTVLDHEDRAIYRLAVAATDGGDPPQQTVRLLRVEVLDLNDNRPTFTSSSLVFRVREDVRVGHVVGTVATSDPDHSNHVAGGQVTYTLTSVNSSEEEGTEPEDNSVLSAFDMDRTTGSLVVARELDRETRSVYRLEVRALDTSASNNPQSSAVSVRVEVTDVNDNPPRWLQDPITLPVSEDALIGSPVWNFSATDADFGSNGEVRYRLVKQWPDAGEVFTVDPLTGTLTLRDRLDFESTKEYHLVVRAMDQAVNESERLSTTVTTRVLVRDSNDNPPVFLSPSTPVVHVGEDTLVGYPLCHMIASDRDSGENGRVTYDITGGNDEGWFVLDRSTGVLTLARSLGNGGTYVLNVTASDHGAPVPQRASKAIRIVVQGAKDNPPRFIHQEYHANVSEDAAVGSFVVKVTARSIASDAAVGGGNLTYSVPPGAAEDRFTVDARSGVVSVRAPLDREARDRYALPVYVSNGAHAHGDLATVWVRVTDVNDNPPVFRPGACYPLAVPENSDLAVIHTVVAVDKDIEGNGEITYTIAGGNVGNRFSLDPHTGELKSRPLDRESLTRYWLLVMAQDRGSPAPLRASCNISVLVEDQNDNDPVFAQPRYSASVAEDAPPGTAVLTVHATDADLGPNARLVYSLANEIPNNPTRIGAPLTLSQPNPLVRKGVTPGGLRHRTRCSRPLDHERQSSYSFQVVAMDGGRYDARSQRVPVQVMVTDVNDNKPVFTKFPFTARVPAYTQPGHTLVRVTAEDADEGTNSEVVHLFCSPYLVNEPLGGKFRINPNTGAISAASSLTPESGRLFRLQVLARDKGNPPQSSTGLVEVRVGEGLEGATQLRFQNNSYHVDILENSPPGTEVIQVSAVRTDGRRQRISYSLGSDNEDSIFDVDPGSGMIQVRDSRGLDYEQSRELRLAVVAETEGPLFGYCEVVVHLQDYNDNPPHFTQPQYSAAVWEGNNKGTFVMQVTATDADETSNSRVLYHIVDGNHDNAFVIEPPFSGLVKTNIVLDREIRDTYKLTVIATDEGVPQLTGTSTLRISIVDVNDNPPTFPPHSVISVSEGTEVGAVLTAVTANDVDSNPALTYHFSSPGEAPDDPAEPSEEEEGGSPPTFSIDRFSGKVTLVRGLDFESRREHRLRVTASDTAHAAHTVLTVRVTDENDNRPQFGRSAYLASLPPEGSDPSRAILTLNASDADSGDNGRVRFSLLPPAPRGFLVDPTTGALYANRSGVRGGDAQFAVVATDLGRPELTDVVAVRVRVGEGSGLAPRFIQHDYRVRIREDSPRGTTMIRIATADQFSEESQGVTFHIVDGDHAGAFQVLSPSGELMLLKMLDRETEDFYTLRVTAGEHNSSGVVVRVTVEDANDNPPLFQGGGSYIVSVSEGANIGHNVLRLLATDADLLGNSNSEVYYDIASGNDEDLFSLDSRSGVISVNKGLDFDSGDTVYILVIRASDNAKPPDSPLSTIATVQIRLEDENDNNPVFPVTEYVQSVPENEPAGTAVFATRATDADRGPYGTLNYSMVVSPGLDDSWKLFRVDAVSGIISTMVAFDYEQRSRYTFSLRARDIGGKEAIVRVRIEIEGRDEFHPQFTERTYRFALASIHMPVGRILGHVCATDRDKGTDGRVVYQMTTQHPYFKVNRTTGAVVLKKKLDDLFSGTSEDISFVVTASSGRQGSLTNMTVVEITLDPLSATTGGGSGNELGDTAFTTAGPGGLADWAMGLLVTLVLIVLALGAIFLFLHVRNRRHKKVNKPALTTGGVADGFVDPSAFDTIPIRGSARDGGRVQGVPPNSQFGPPKYDEIPPYPPVHRNNNNNSGSPNSGAATTSELSGSEQSGSSGRGSAEEGEDVEDEEIRMINEGGPLKGSAAVRDGGGIDDDNLSNVSVRNTQEYLARLGIVVVDNPTATSGPPPPPPPPLDGLHMFGEEGAGEAEIANLIYAKLNDAGGGSAGGSEDGGGTALEHAMALSGFGDVPSHHQPSMTGSLSSIVHSEEELTGSYNWDYLLDWGPQYQPLAHVFSEIARLKDDAASVHSVNSASSSGKGKLPAPQVPLPHPKTLPPPLLTSVAPRLLAAPRTGIISSSASSSVSASHRSANLLALPRSPISHDATGQGFSTSAAMSPSFSPSLSPLATRSPSISPLVPPGVALPRHGPQIQRTDPTELRI</sequence>
<dbReference type="FunFam" id="2.60.40.60:FF:000116">
    <property type="entry name" value="Dachsous cadherin-related 2"/>
    <property type="match status" value="1"/>
</dbReference>
<feature type="domain" description="Cadherin" evidence="15">
    <location>
        <begin position="1451"/>
        <end position="1556"/>
    </location>
</feature>
<feature type="domain" description="Cadherin" evidence="15">
    <location>
        <begin position="230"/>
        <end position="347"/>
    </location>
</feature>
<feature type="domain" description="Cadherin" evidence="15">
    <location>
        <begin position="1877"/>
        <end position="1987"/>
    </location>
</feature>
<dbReference type="GO" id="GO:0007156">
    <property type="term" value="P:homophilic cell adhesion via plasma membrane adhesion molecules"/>
    <property type="evidence" value="ECO:0007669"/>
    <property type="project" value="InterPro"/>
</dbReference>
<dbReference type="FunFam" id="2.60.40.60:FF:000024">
    <property type="entry name" value="FAT atypical cadherin 3"/>
    <property type="match status" value="1"/>
</dbReference>
<dbReference type="InterPro" id="IPR027397">
    <property type="entry name" value="Catenin-bd_sf"/>
</dbReference>
<evidence type="ECO:0000313" key="16">
    <source>
        <dbReference type="EMBL" id="CAD7451799.1"/>
    </source>
</evidence>
<comment type="subcellular location">
    <subcellularLocation>
        <location evidence="1">Membrane</location>
        <topology evidence="1">Single-pass membrane protein</topology>
    </subcellularLocation>
</comment>
<dbReference type="GO" id="GO:0007399">
    <property type="term" value="P:nervous system development"/>
    <property type="evidence" value="ECO:0007669"/>
    <property type="project" value="UniProtKB-ARBA"/>
</dbReference>
<evidence type="ECO:0000256" key="9">
    <source>
        <dbReference type="ARBA" id="ARBA00023136"/>
    </source>
</evidence>
<feature type="domain" description="Cadherin" evidence="15">
    <location>
        <begin position="1556"/>
        <end position="1671"/>
    </location>
</feature>
<dbReference type="PANTHER" id="PTHR24026:SF126">
    <property type="entry name" value="PROTOCADHERIN FAT 4"/>
    <property type="match status" value="1"/>
</dbReference>
<feature type="compositionally biased region" description="Low complexity" evidence="13">
    <location>
        <begin position="2315"/>
        <end position="2345"/>
    </location>
</feature>
<keyword evidence="2" id="KW-0245">EGF-like domain</keyword>
<evidence type="ECO:0000256" key="11">
    <source>
        <dbReference type="ARBA" id="ARBA00023180"/>
    </source>
</evidence>
<evidence type="ECO:0000256" key="10">
    <source>
        <dbReference type="ARBA" id="ARBA00023157"/>
    </source>
</evidence>
<feature type="domain" description="Cadherin" evidence="15">
    <location>
        <begin position="1110"/>
        <end position="1234"/>
    </location>
</feature>
<keyword evidence="6 12" id="KW-0106">Calcium</keyword>
<dbReference type="FunFam" id="2.60.40.60:FF:000140">
    <property type="entry name" value="Dachsous cadherin-related 1"/>
    <property type="match status" value="1"/>
</dbReference>
<evidence type="ECO:0000256" key="1">
    <source>
        <dbReference type="ARBA" id="ARBA00004167"/>
    </source>
</evidence>
<dbReference type="GO" id="GO:0005886">
    <property type="term" value="C:plasma membrane"/>
    <property type="evidence" value="ECO:0007669"/>
    <property type="project" value="UniProtKB-SubCell"/>
</dbReference>
<feature type="compositionally biased region" description="Pro residues" evidence="13">
    <location>
        <begin position="2551"/>
        <end position="2565"/>
    </location>
</feature>
<feature type="domain" description="Cadherin" evidence="15">
    <location>
        <begin position="1775"/>
        <end position="1875"/>
    </location>
</feature>
<reference evidence="16" key="1">
    <citation type="submission" date="2020-11" db="EMBL/GenBank/DDBJ databases">
        <authorList>
            <person name="Tran Van P."/>
        </authorList>
    </citation>
    <scope>NUCLEOTIDE SEQUENCE</scope>
</reference>
<dbReference type="InterPro" id="IPR015919">
    <property type="entry name" value="Cadherin-like_sf"/>
</dbReference>
<dbReference type="Pfam" id="PF00028">
    <property type="entry name" value="Cadherin"/>
    <property type="match status" value="19"/>
</dbReference>
<evidence type="ECO:0000256" key="8">
    <source>
        <dbReference type="ARBA" id="ARBA00022989"/>
    </source>
</evidence>
<dbReference type="SMART" id="SM00112">
    <property type="entry name" value="CA"/>
    <property type="match status" value="20"/>
</dbReference>
<feature type="domain" description="Cadherin" evidence="15">
    <location>
        <begin position="1006"/>
        <end position="1109"/>
    </location>
</feature>
<dbReference type="FunFam" id="2.60.40.60:FF:000015">
    <property type="entry name" value="FAT atypical cadherin 1"/>
    <property type="match status" value="3"/>
</dbReference>
<evidence type="ECO:0000256" key="13">
    <source>
        <dbReference type="SAM" id="MobiDB-lite"/>
    </source>
</evidence>
<evidence type="ECO:0000256" key="14">
    <source>
        <dbReference type="SAM" id="Phobius"/>
    </source>
</evidence>
<proteinExistence type="predicted"/>
<feature type="domain" description="Cadherin" evidence="15">
    <location>
        <begin position="1347"/>
        <end position="1450"/>
    </location>
</feature>
<dbReference type="FunFam" id="2.60.40.60:FF:000135">
    <property type="entry name" value="cadherin-23 isoform X1"/>
    <property type="match status" value="1"/>
</dbReference>
<keyword evidence="8 14" id="KW-1133">Transmembrane helix</keyword>
<keyword evidence="7" id="KW-0130">Cell adhesion</keyword>
<dbReference type="FunFam" id="2.60.40.60:FF:000020">
    <property type="entry name" value="Dachsous cadherin-related 1b"/>
    <property type="match status" value="4"/>
</dbReference>
<accession>A0A7R9IAV2</accession>
<evidence type="ECO:0000256" key="12">
    <source>
        <dbReference type="PROSITE-ProRule" id="PRU00043"/>
    </source>
</evidence>
<evidence type="ECO:0000256" key="6">
    <source>
        <dbReference type="ARBA" id="ARBA00022837"/>
    </source>
</evidence>
<feature type="region of interest" description="Disordered" evidence="13">
    <location>
        <begin position="2279"/>
        <end position="2385"/>
    </location>
</feature>
<dbReference type="GO" id="GO:0007163">
    <property type="term" value="P:establishment or maintenance of cell polarity"/>
    <property type="evidence" value="ECO:0007669"/>
    <property type="project" value="UniProtKB-ARBA"/>
</dbReference>
<dbReference type="PANTHER" id="PTHR24026">
    <property type="entry name" value="FAT ATYPICAL CADHERIN-RELATED"/>
    <property type="match status" value="1"/>
</dbReference>
<keyword evidence="9 14" id="KW-0472">Membrane</keyword>
<feature type="domain" description="Cadherin" evidence="15">
    <location>
        <begin position="1235"/>
        <end position="1344"/>
    </location>
</feature>
<dbReference type="EMBL" id="OE000001">
    <property type="protein sequence ID" value="CAD7451799.1"/>
    <property type="molecule type" value="Genomic_DNA"/>
</dbReference>
<dbReference type="PRINTS" id="PR00205">
    <property type="entry name" value="CADHERIN"/>
</dbReference>
<evidence type="ECO:0000256" key="2">
    <source>
        <dbReference type="ARBA" id="ARBA00022536"/>
    </source>
</evidence>
<feature type="region of interest" description="Disordered" evidence="13">
    <location>
        <begin position="2536"/>
        <end position="2566"/>
    </location>
</feature>
<dbReference type="InterPro" id="IPR020894">
    <property type="entry name" value="Cadherin_CS"/>
</dbReference>
<feature type="compositionally biased region" description="Low complexity" evidence="13">
    <location>
        <begin position="2616"/>
        <end position="2635"/>
    </location>
</feature>
<dbReference type="GO" id="GO:0009887">
    <property type="term" value="P:animal organ morphogenesis"/>
    <property type="evidence" value="ECO:0007669"/>
    <property type="project" value="UniProtKB-ARBA"/>
</dbReference>
<feature type="transmembrane region" description="Helical" evidence="14">
    <location>
        <begin position="2222"/>
        <end position="2246"/>
    </location>
</feature>
<keyword evidence="4" id="KW-0732">Signal</keyword>
<keyword evidence="5" id="KW-0677">Repeat</keyword>
<dbReference type="FunFam" id="2.60.40.60:FF:000211">
    <property type="entry name" value="Dachsous cadherin-related 2"/>
    <property type="match status" value="1"/>
</dbReference>
<dbReference type="InterPro" id="IPR002126">
    <property type="entry name" value="Cadherin-like_dom"/>
</dbReference>
<dbReference type="Gene3D" id="4.10.900.10">
    <property type="entry name" value="TCF3-CBD (Catenin binding domain)"/>
    <property type="match status" value="1"/>
</dbReference>
<feature type="region of interest" description="Disordered" evidence="13">
    <location>
        <begin position="1585"/>
        <end position="1620"/>
    </location>
</feature>
<dbReference type="Gene3D" id="2.60.40.60">
    <property type="entry name" value="Cadherins"/>
    <property type="match status" value="20"/>
</dbReference>
<dbReference type="GO" id="GO:0060429">
    <property type="term" value="P:epithelium development"/>
    <property type="evidence" value="ECO:0007669"/>
    <property type="project" value="UniProtKB-ARBA"/>
</dbReference>
<dbReference type="PROSITE" id="PS50268">
    <property type="entry name" value="CADHERIN_2"/>
    <property type="match status" value="20"/>
</dbReference>
<keyword evidence="3 14" id="KW-0812">Transmembrane</keyword>
<feature type="domain" description="Cadherin" evidence="15">
    <location>
        <begin position="2109"/>
        <end position="2211"/>
    </location>
</feature>
<dbReference type="FunFam" id="2.60.40.60:FF:000081">
    <property type="entry name" value="protocadherin Fat 4"/>
    <property type="match status" value="1"/>
</dbReference>
<keyword evidence="10" id="KW-1015">Disulfide bond</keyword>
<feature type="domain" description="Cadherin" evidence="15">
    <location>
        <begin position="898"/>
        <end position="1004"/>
    </location>
</feature>
<feature type="compositionally biased region" description="Acidic residues" evidence="13">
    <location>
        <begin position="1598"/>
        <end position="1611"/>
    </location>
</feature>
<dbReference type="GO" id="GO:0048729">
    <property type="term" value="P:tissue morphogenesis"/>
    <property type="evidence" value="ECO:0007669"/>
    <property type="project" value="UniProtKB-ARBA"/>
</dbReference>
<gene>
    <name evidence="16" type="ORF">TTEB3V08_LOCUS1</name>
</gene>
<feature type="domain" description="Cadherin" evidence="15">
    <location>
        <begin position="683"/>
        <end position="792"/>
    </location>
</feature>
<evidence type="ECO:0000256" key="4">
    <source>
        <dbReference type="ARBA" id="ARBA00022729"/>
    </source>
</evidence>
<dbReference type="PROSITE" id="PS00232">
    <property type="entry name" value="CADHERIN_1"/>
    <property type="match status" value="11"/>
</dbReference>
<feature type="domain" description="Cadherin" evidence="15">
    <location>
        <begin position="1988"/>
        <end position="2094"/>
    </location>
</feature>
<dbReference type="FunFam" id="2.60.40.60:FF:000092">
    <property type="entry name" value="Protocadherin 8"/>
    <property type="match status" value="1"/>
</dbReference>
<evidence type="ECO:0000259" key="15">
    <source>
        <dbReference type="PROSITE" id="PS50268"/>
    </source>
</evidence>
<feature type="domain" description="Cadherin" evidence="15">
    <location>
        <begin position="20"/>
        <end position="123"/>
    </location>
</feature>
<feature type="region of interest" description="Disordered" evidence="13">
    <location>
        <begin position="1160"/>
        <end position="1182"/>
    </location>
</feature>
<feature type="domain" description="Cadherin" evidence="15">
    <location>
        <begin position="452"/>
        <end position="559"/>
    </location>
</feature>
<feature type="domain" description="Cadherin" evidence="15">
    <location>
        <begin position="124"/>
        <end position="229"/>
    </location>
</feature>
<protein>
    <recommendedName>
        <fullName evidence="15">Cadherin domain-containing protein</fullName>
    </recommendedName>
</protein>